<dbReference type="AlphaFoldDB" id="A0A6C0J6Y7"/>
<protein>
    <submittedName>
        <fullName evidence="2">Uncharacterized protein</fullName>
    </submittedName>
</protein>
<dbReference type="PANTHER" id="PTHR24216">
    <property type="entry name" value="PAXILLIN-RELATED"/>
    <property type="match status" value="1"/>
</dbReference>
<proteinExistence type="predicted"/>
<reference evidence="2" key="1">
    <citation type="journal article" date="2020" name="Nature">
        <title>Giant virus diversity and host interactions through global metagenomics.</title>
        <authorList>
            <person name="Schulz F."/>
            <person name="Roux S."/>
            <person name="Paez-Espino D."/>
            <person name="Jungbluth S."/>
            <person name="Walsh D.A."/>
            <person name="Denef V.J."/>
            <person name="McMahon K.D."/>
            <person name="Konstantinidis K.T."/>
            <person name="Eloe-Fadrosh E.A."/>
            <person name="Kyrpides N.C."/>
            <person name="Woyke T."/>
        </authorList>
    </citation>
    <scope>NUCLEOTIDE SEQUENCE</scope>
    <source>
        <strain evidence="2">GVMAG-M-3300025860-25</strain>
    </source>
</reference>
<dbReference type="PANTHER" id="PTHR24216:SF65">
    <property type="entry name" value="PAXILLIN-LIKE PROTEIN 1"/>
    <property type="match status" value="1"/>
</dbReference>
<sequence>MESIFLGLLLIVILCIVIILNKKTKEHFETDETDELEDAICINSQNIEDTKNKFYDLRDTIPDLLLAKPSVHPISIKENIKTLNIFLHHHRSKLNPFLIKLWETVNFINQEFHSTQTKERFSNIQCLDEKQQEFIKSLLIFTEEQRKKILENLEKIKQNSVTFTEFKKIKNNENLTIELHEMLQLIKDSKTCLHNIYEVIKKNNVLLNNIYEVINKNNVLLNNIGEDSVEYFEKYYFYLIHYLIDHEILELIEYILIEKKTNLHRRAPGRGHQSVPNPAPSPDTSESNPAPSPDTSESNPAPSPDTSESNPAPSPDTSESNPAPSPDTSESNPAPSPDTSESNPAPSPDTSESNPAPSPDTSESNPAPSPDTSESNTAPSPDTSESNPAPSPDTSESNPAPSPIANNLVNPSPVITQAINIDEHTHVNHRHNQHQNNNLQNLHSYENFLKLFQKYGNDKTTTRSTKDGSIQQTITQTGDGDGTYSIVAPILDF</sequence>
<organism evidence="2">
    <name type="scientific">viral metagenome</name>
    <dbReference type="NCBI Taxonomy" id="1070528"/>
    <lineage>
        <taxon>unclassified sequences</taxon>
        <taxon>metagenomes</taxon>
        <taxon>organismal metagenomes</taxon>
    </lineage>
</organism>
<evidence type="ECO:0000313" key="2">
    <source>
        <dbReference type="EMBL" id="QHU01412.1"/>
    </source>
</evidence>
<evidence type="ECO:0000256" key="1">
    <source>
        <dbReference type="SAM" id="MobiDB-lite"/>
    </source>
</evidence>
<feature type="compositionally biased region" description="Polar residues" evidence="1">
    <location>
        <begin position="282"/>
        <end position="410"/>
    </location>
</feature>
<accession>A0A6C0J6Y7</accession>
<name>A0A6C0J6Y7_9ZZZZ</name>
<feature type="region of interest" description="Disordered" evidence="1">
    <location>
        <begin position="266"/>
        <end position="410"/>
    </location>
</feature>
<dbReference type="EMBL" id="MN740340">
    <property type="protein sequence ID" value="QHU01412.1"/>
    <property type="molecule type" value="Genomic_DNA"/>
</dbReference>